<feature type="transmembrane region" description="Helical" evidence="1">
    <location>
        <begin position="129"/>
        <end position="146"/>
    </location>
</feature>
<protein>
    <submittedName>
        <fullName evidence="3">DUF5009 domain-containing protein</fullName>
    </submittedName>
</protein>
<sequence length="388" mass="42676">MQSFVSTSTANVQNSPLASSRLLSLDFFRGLTVAAMILVNNPGDWGHIYAPLEHAPWNGWTPTDLIFPFFLFIVGVSITFALAGAKGQATLANGIVGKIVKRSLTLFLLGLFLNFFPKFDVSTVRIPGVLQRIALVYLACSLIFLKTTPRQQLYLLVCLLIGYWLVMTQVPVPGVGYANLNPETNLSAWFDRTFITPAHVYKPAKVWDPEGLLSTLPAIGTGLLGVLTGTWLRANRSAAEKVAGLFTAGCLVALAGLIWNSFFPINKALWTSSFVLLAGGLAMVVLALCYWLIDVRNARWGVLPFVAFGVNAITVFFLSGLIPRIMNLIHVKQADGTELGLKEYLYRSFIVPLFADPINASLAGALTFVLIWFGILWWMYRKNVIIKV</sequence>
<dbReference type="RefSeq" id="WP_164034670.1">
    <property type="nucleotide sequence ID" value="NZ_JAAGNZ010000001.1"/>
</dbReference>
<comment type="caution">
    <text evidence="3">The sequence shown here is derived from an EMBL/GenBank/DDBJ whole genome shotgun (WGS) entry which is preliminary data.</text>
</comment>
<feature type="transmembrane region" description="Helical" evidence="1">
    <location>
        <begin position="153"/>
        <end position="172"/>
    </location>
</feature>
<keyword evidence="1" id="KW-1133">Transmembrane helix</keyword>
<feature type="transmembrane region" description="Helical" evidence="1">
    <location>
        <begin position="300"/>
        <end position="322"/>
    </location>
</feature>
<feature type="transmembrane region" description="Helical" evidence="1">
    <location>
        <begin position="211"/>
        <end position="232"/>
    </location>
</feature>
<name>A0A6M0IC50_9BACT</name>
<keyword evidence="1" id="KW-0472">Membrane</keyword>
<evidence type="ECO:0000256" key="1">
    <source>
        <dbReference type="SAM" id="Phobius"/>
    </source>
</evidence>
<evidence type="ECO:0000313" key="4">
    <source>
        <dbReference type="Proteomes" id="UP000477386"/>
    </source>
</evidence>
<dbReference type="PANTHER" id="PTHR31061:SF24">
    <property type="entry name" value="LD22376P"/>
    <property type="match status" value="1"/>
</dbReference>
<dbReference type="EMBL" id="JAAGNZ010000001">
    <property type="protein sequence ID" value="NEU65325.1"/>
    <property type="molecule type" value="Genomic_DNA"/>
</dbReference>
<feature type="transmembrane region" description="Helical" evidence="1">
    <location>
        <begin position="244"/>
        <end position="262"/>
    </location>
</feature>
<feature type="transmembrane region" description="Helical" evidence="1">
    <location>
        <begin position="65"/>
        <end position="87"/>
    </location>
</feature>
<keyword evidence="4" id="KW-1185">Reference proteome</keyword>
<dbReference type="Pfam" id="PF07786">
    <property type="entry name" value="HGSNAT_cat"/>
    <property type="match status" value="1"/>
</dbReference>
<proteinExistence type="predicted"/>
<dbReference type="PANTHER" id="PTHR31061">
    <property type="entry name" value="LD22376P"/>
    <property type="match status" value="1"/>
</dbReference>
<feature type="transmembrane region" description="Helical" evidence="1">
    <location>
        <begin position="99"/>
        <end position="117"/>
    </location>
</feature>
<organism evidence="3 4">
    <name type="scientific">Spirosoma agri</name>
    <dbReference type="NCBI Taxonomy" id="1987381"/>
    <lineage>
        <taxon>Bacteria</taxon>
        <taxon>Pseudomonadati</taxon>
        <taxon>Bacteroidota</taxon>
        <taxon>Cytophagia</taxon>
        <taxon>Cytophagales</taxon>
        <taxon>Cytophagaceae</taxon>
        <taxon>Spirosoma</taxon>
    </lineage>
</organism>
<reference evidence="3 4" key="1">
    <citation type="submission" date="2020-02" db="EMBL/GenBank/DDBJ databases">
        <title>Draft genome sequence of two Spirosoma agri KCTC 52727 and Spirosoma terrae KCTC 52035.</title>
        <authorList>
            <person name="Rojas J."/>
            <person name="Ambika Manirajan B."/>
            <person name="Ratering S."/>
            <person name="Suarez C."/>
            <person name="Schnell S."/>
        </authorList>
    </citation>
    <scope>NUCLEOTIDE SEQUENCE [LARGE SCALE GENOMIC DNA]</scope>
    <source>
        <strain evidence="3 4">KCTC 52727</strain>
    </source>
</reference>
<dbReference type="Proteomes" id="UP000477386">
    <property type="component" value="Unassembled WGS sequence"/>
</dbReference>
<dbReference type="InterPro" id="IPR012429">
    <property type="entry name" value="HGSNAT_cat"/>
</dbReference>
<feature type="transmembrane region" description="Helical" evidence="1">
    <location>
        <begin position="358"/>
        <end position="380"/>
    </location>
</feature>
<evidence type="ECO:0000259" key="2">
    <source>
        <dbReference type="Pfam" id="PF07786"/>
    </source>
</evidence>
<gene>
    <name evidence="3" type="ORF">GK091_00370</name>
</gene>
<evidence type="ECO:0000313" key="3">
    <source>
        <dbReference type="EMBL" id="NEU65325.1"/>
    </source>
</evidence>
<feature type="domain" description="Heparan-alpha-glucosaminide N-acetyltransferase catalytic" evidence="2">
    <location>
        <begin position="21"/>
        <end position="238"/>
    </location>
</feature>
<keyword evidence="1" id="KW-0812">Transmembrane</keyword>
<accession>A0A6M0IC50</accession>
<feature type="transmembrane region" description="Helical" evidence="1">
    <location>
        <begin position="268"/>
        <end position="293"/>
    </location>
</feature>
<dbReference type="AlphaFoldDB" id="A0A6M0IC50"/>